<evidence type="ECO:0000256" key="2">
    <source>
        <dbReference type="PROSITE-ProRule" id="PRU00335"/>
    </source>
</evidence>
<organism evidence="4 5">
    <name type="scientific">Nocardioides fonticola</name>
    <dbReference type="NCBI Taxonomy" id="450363"/>
    <lineage>
        <taxon>Bacteria</taxon>
        <taxon>Bacillati</taxon>
        <taxon>Actinomycetota</taxon>
        <taxon>Actinomycetes</taxon>
        <taxon>Propionibacteriales</taxon>
        <taxon>Nocardioidaceae</taxon>
        <taxon>Nocardioides</taxon>
    </lineage>
</organism>
<dbReference type="EMBL" id="BAAAZH010000026">
    <property type="protein sequence ID" value="GAA4124992.1"/>
    <property type="molecule type" value="Genomic_DNA"/>
</dbReference>
<accession>A0ABP7XSU1</accession>
<dbReference type="SUPFAM" id="SSF46689">
    <property type="entry name" value="Homeodomain-like"/>
    <property type="match status" value="1"/>
</dbReference>
<evidence type="ECO:0000259" key="3">
    <source>
        <dbReference type="PROSITE" id="PS50977"/>
    </source>
</evidence>
<gene>
    <name evidence="4" type="ORF">GCM10022215_33080</name>
</gene>
<evidence type="ECO:0000256" key="1">
    <source>
        <dbReference type="ARBA" id="ARBA00023125"/>
    </source>
</evidence>
<dbReference type="RefSeq" id="WP_344734574.1">
    <property type="nucleotide sequence ID" value="NZ_BAAAZH010000026.1"/>
</dbReference>
<dbReference type="Gene3D" id="1.10.357.10">
    <property type="entry name" value="Tetracycline Repressor, domain 2"/>
    <property type="match status" value="1"/>
</dbReference>
<keyword evidence="1 2" id="KW-0238">DNA-binding</keyword>
<name>A0ABP7XSU1_9ACTN</name>
<dbReference type="PRINTS" id="PR00455">
    <property type="entry name" value="HTHTETR"/>
</dbReference>
<comment type="caution">
    <text evidence="4">The sequence shown here is derived from an EMBL/GenBank/DDBJ whole genome shotgun (WGS) entry which is preliminary data.</text>
</comment>
<dbReference type="Proteomes" id="UP001501495">
    <property type="component" value="Unassembled WGS sequence"/>
</dbReference>
<sequence length="209" mass="22361">MAAAPRRTQQVRSAATRARLLEAAYRCLVEGGYAATTVGAVQQRAGVARGTLLHHFPTRSALMAGVVEDIIERRLEVITGAGDDPAVSPATGAAGWDDVVDLVWRELRSPAYAAALELWVAARTDPDLREALLPLQDRIFATVHRRVTDLVGADHPRAGLLVQFTIDLLTGSHLAGILAPRAGTTAIVEAWKLALRELAGDPPPDTRRG</sequence>
<dbReference type="PROSITE" id="PS50977">
    <property type="entry name" value="HTH_TETR_2"/>
    <property type="match status" value="1"/>
</dbReference>
<dbReference type="InterPro" id="IPR009057">
    <property type="entry name" value="Homeodomain-like_sf"/>
</dbReference>
<keyword evidence="5" id="KW-1185">Reference proteome</keyword>
<dbReference type="InterPro" id="IPR050109">
    <property type="entry name" value="HTH-type_TetR-like_transc_reg"/>
</dbReference>
<reference evidence="5" key="1">
    <citation type="journal article" date="2019" name="Int. J. Syst. Evol. Microbiol.">
        <title>The Global Catalogue of Microorganisms (GCM) 10K type strain sequencing project: providing services to taxonomists for standard genome sequencing and annotation.</title>
        <authorList>
            <consortium name="The Broad Institute Genomics Platform"/>
            <consortium name="The Broad Institute Genome Sequencing Center for Infectious Disease"/>
            <person name="Wu L."/>
            <person name="Ma J."/>
        </authorList>
    </citation>
    <scope>NUCLEOTIDE SEQUENCE [LARGE SCALE GENOMIC DNA]</scope>
    <source>
        <strain evidence="5">JCM 16703</strain>
    </source>
</reference>
<protein>
    <submittedName>
        <fullName evidence="4">TetR family transcriptional regulator</fullName>
    </submittedName>
</protein>
<dbReference type="PANTHER" id="PTHR30055:SF226">
    <property type="entry name" value="HTH-TYPE TRANSCRIPTIONAL REGULATOR PKSA"/>
    <property type="match status" value="1"/>
</dbReference>
<feature type="DNA-binding region" description="H-T-H motif" evidence="2">
    <location>
        <begin position="37"/>
        <end position="56"/>
    </location>
</feature>
<proteinExistence type="predicted"/>
<evidence type="ECO:0000313" key="5">
    <source>
        <dbReference type="Proteomes" id="UP001501495"/>
    </source>
</evidence>
<dbReference type="InterPro" id="IPR001647">
    <property type="entry name" value="HTH_TetR"/>
</dbReference>
<feature type="domain" description="HTH tetR-type" evidence="3">
    <location>
        <begin position="14"/>
        <end position="74"/>
    </location>
</feature>
<evidence type="ECO:0000313" key="4">
    <source>
        <dbReference type="EMBL" id="GAA4124992.1"/>
    </source>
</evidence>
<dbReference type="PANTHER" id="PTHR30055">
    <property type="entry name" value="HTH-TYPE TRANSCRIPTIONAL REGULATOR RUTR"/>
    <property type="match status" value="1"/>
</dbReference>
<dbReference type="Pfam" id="PF00440">
    <property type="entry name" value="TetR_N"/>
    <property type="match status" value="1"/>
</dbReference>